<feature type="binding site" evidence="12">
    <location>
        <position position="13"/>
    </location>
    <ligand>
        <name>Mg(2+)</name>
        <dbReference type="ChEBI" id="CHEBI:18420"/>
    </ligand>
</feature>
<dbReference type="Pfam" id="PF13242">
    <property type="entry name" value="Hydrolase_like"/>
    <property type="match status" value="1"/>
</dbReference>
<dbReference type="GO" id="GO:0046872">
    <property type="term" value="F:metal ion binding"/>
    <property type="evidence" value="ECO:0007669"/>
    <property type="project" value="UniProtKB-KW"/>
</dbReference>
<keyword evidence="6 12" id="KW-0378">Hydrolase</keyword>
<dbReference type="GO" id="GO:0004424">
    <property type="term" value="F:imidazoleglycerol-phosphate dehydratase activity"/>
    <property type="evidence" value="ECO:0007669"/>
    <property type="project" value="UniProtKB-UniRule"/>
</dbReference>
<evidence type="ECO:0000256" key="2">
    <source>
        <dbReference type="ARBA" id="ARBA00005047"/>
    </source>
</evidence>
<evidence type="ECO:0000256" key="6">
    <source>
        <dbReference type="ARBA" id="ARBA00022801"/>
    </source>
</evidence>
<dbReference type="PROSITE" id="PS00955">
    <property type="entry name" value="IGP_DEHYDRATASE_2"/>
    <property type="match status" value="1"/>
</dbReference>
<comment type="caution">
    <text evidence="13">The sequence shown here is derived from an EMBL/GenBank/DDBJ whole genome shotgun (WGS) entry which is preliminary data.</text>
</comment>
<evidence type="ECO:0000256" key="8">
    <source>
        <dbReference type="ARBA" id="ARBA00023102"/>
    </source>
</evidence>
<dbReference type="FunFam" id="3.30.230.40:FF:000003">
    <property type="entry name" value="Imidazoleglycerol-phosphate dehydratase HisB"/>
    <property type="match status" value="1"/>
</dbReference>
<comment type="similarity">
    <text evidence="12">In the N-terminal section; belongs to the histidinol-phosphatase family.</text>
</comment>
<comment type="catalytic activity">
    <reaction evidence="11 12">
        <text>L-histidinol phosphate + H2O = L-histidinol + phosphate</text>
        <dbReference type="Rhea" id="RHEA:14465"/>
        <dbReference type="ChEBI" id="CHEBI:15377"/>
        <dbReference type="ChEBI" id="CHEBI:43474"/>
        <dbReference type="ChEBI" id="CHEBI:57699"/>
        <dbReference type="ChEBI" id="CHEBI:57980"/>
        <dbReference type="EC" id="3.1.3.15"/>
    </reaction>
</comment>
<sequence length="381" mass="42964">MNTKKKVLFIDRDGTLILEPPVDYQVDSLEKLEFYPAVFRGLSKIVDQLDYELVMVTNQDGLGTDSYPEETFWPAQNKMLKTFSNEGIEFDDICIDRTFPEENAPTRKPGTALLTKYFSEEYDLANSYVIGDRWTDVELAKNLGSKAIFITSSGNIGDDELSESKNDLQACIALATDSWLKIYEYLRLEERTATIIRNTKETQIEIKLDLDGEGKGEFDTGIGFFDHMLDQIAKHAGVDLSVKVKGDLEVDEHHTIEDTAIALGEAFNKALGSKLGLDRYGFSLPMDDCLAQVALDFGGRNWLVWDAEFKREMIGGMPTEMFYHFFKSFTDGAACNLNIKAEGQNEHHKIEGIFKALARAIRMAIRRDVNCLQLPSTKGKL</sequence>
<keyword evidence="4 12" id="KW-0028">Amino-acid biosynthesis</keyword>
<dbReference type="EMBL" id="QFLI01000001">
    <property type="protein sequence ID" value="PXY02959.1"/>
    <property type="molecule type" value="Genomic_DNA"/>
</dbReference>
<feature type="region of interest" description="Histidinol-phosphatase" evidence="12">
    <location>
        <begin position="1"/>
        <end position="190"/>
    </location>
</feature>
<keyword evidence="14" id="KW-1185">Reference proteome</keyword>
<keyword evidence="8 12" id="KW-0368">Histidine biosynthesis</keyword>
<dbReference type="Proteomes" id="UP000248079">
    <property type="component" value="Unassembled WGS sequence"/>
</dbReference>
<dbReference type="InterPro" id="IPR023214">
    <property type="entry name" value="HAD_sf"/>
</dbReference>
<dbReference type="PROSITE" id="PS00954">
    <property type="entry name" value="IGP_DEHYDRATASE_1"/>
    <property type="match status" value="1"/>
</dbReference>
<dbReference type="SUPFAM" id="SSF54211">
    <property type="entry name" value="Ribosomal protein S5 domain 2-like"/>
    <property type="match status" value="2"/>
</dbReference>
<evidence type="ECO:0000256" key="7">
    <source>
        <dbReference type="ARBA" id="ARBA00022842"/>
    </source>
</evidence>
<comment type="similarity">
    <text evidence="12">In the C-terminal section; belongs to the imidazoleglycerol-phosphate dehydratase family.</text>
</comment>
<evidence type="ECO:0000256" key="9">
    <source>
        <dbReference type="ARBA" id="ARBA00023239"/>
    </source>
</evidence>
<dbReference type="GO" id="GO:0000105">
    <property type="term" value="P:L-histidine biosynthetic process"/>
    <property type="evidence" value="ECO:0007669"/>
    <property type="project" value="UniProtKB-UniRule"/>
</dbReference>
<dbReference type="EC" id="4.2.1.19" evidence="12"/>
<evidence type="ECO:0000256" key="5">
    <source>
        <dbReference type="ARBA" id="ARBA00022723"/>
    </source>
</evidence>
<evidence type="ECO:0000256" key="12">
    <source>
        <dbReference type="HAMAP-Rule" id="MF_01022"/>
    </source>
</evidence>
<dbReference type="PANTHER" id="PTHR23133">
    <property type="entry name" value="IMIDAZOLEGLYCEROL-PHOSPHATE DEHYDRATASE HIS7"/>
    <property type="match status" value="1"/>
</dbReference>
<accession>A0A2V4A2D4</accession>
<evidence type="ECO:0000256" key="4">
    <source>
        <dbReference type="ARBA" id="ARBA00022605"/>
    </source>
</evidence>
<dbReference type="RefSeq" id="WP_110359116.1">
    <property type="nucleotide sequence ID" value="NZ_QFLI01000001.1"/>
</dbReference>
<evidence type="ECO:0000313" key="14">
    <source>
        <dbReference type="Proteomes" id="UP000248079"/>
    </source>
</evidence>
<keyword evidence="7 12" id="KW-0460">Magnesium</keyword>
<reference evidence="13 14" key="1">
    <citation type="submission" date="2018-05" db="EMBL/GenBank/DDBJ databases">
        <title>Marinifilum breve JC075T sp. nov., a marine bacterium isolated from Yongle Blue Hole in the South China Sea.</title>
        <authorList>
            <person name="Fu T."/>
        </authorList>
    </citation>
    <scope>NUCLEOTIDE SEQUENCE [LARGE SCALE GENOMIC DNA]</scope>
    <source>
        <strain evidence="13 14">JC075</strain>
    </source>
</reference>
<feature type="region of interest" description="Imidazoleglycerol-phosphate dehydratase" evidence="12">
    <location>
        <begin position="191"/>
        <end position="381"/>
    </location>
</feature>
<dbReference type="InterPro" id="IPR020566">
    <property type="entry name" value="His_synth_bifunc_HisB"/>
</dbReference>
<feature type="binding site" evidence="12">
    <location>
        <position position="132"/>
    </location>
    <ligand>
        <name>Mg(2+)</name>
        <dbReference type="ChEBI" id="CHEBI:18420"/>
    </ligand>
</feature>
<dbReference type="InterPro" id="IPR036412">
    <property type="entry name" value="HAD-like_sf"/>
</dbReference>
<keyword evidence="5 12" id="KW-0479">Metal-binding</keyword>
<dbReference type="Gene3D" id="3.40.50.1000">
    <property type="entry name" value="HAD superfamily/HAD-like"/>
    <property type="match status" value="1"/>
</dbReference>
<dbReference type="UniPathway" id="UPA00031">
    <property type="reaction ID" value="UER00011"/>
</dbReference>
<comment type="pathway">
    <text evidence="12">Amino-acid biosynthesis; L-histidine biosynthesis; L-histidine from 5-phospho-alpha-D-ribose 1-diphosphate: step 8/9.</text>
</comment>
<dbReference type="InterPro" id="IPR038494">
    <property type="entry name" value="IGPD_sf"/>
</dbReference>
<dbReference type="OrthoDB" id="9790411at2"/>
<dbReference type="PANTHER" id="PTHR23133:SF2">
    <property type="entry name" value="IMIDAZOLEGLYCEROL-PHOSPHATE DEHYDRATASE"/>
    <property type="match status" value="1"/>
</dbReference>
<dbReference type="InterPro" id="IPR006543">
    <property type="entry name" value="Histidinol-phos"/>
</dbReference>
<dbReference type="HAMAP" id="MF_01022">
    <property type="entry name" value="Bifunc_HisB"/>
    <property type="match status" value="1"/>
</dbReference>
<dbReference type="InterPro" id="IPR006549">
    <property type="entry name" value="HAD-SF_hydro_IIIA"/>
</dbReference>
<dbReference type="NCBIfam" id="TIGR01261">
    <property type="entry name" value="hisB_Nterm"/>
    <property type="match status" value="1"/>
</dbReference>
<evidence type="ECO:0000313" key="13">
    <source>
        <dbReference type="EMBL" id="PXY02959.1"/>
    </source>
</evidence>
<dbReference type="InterPro" id="IPR020565">
    <property type="entry name" value="ImidazoleglycerP_deHydtase_CS"/>
</dbReference>
<organism evidence="13 14">
    <name type="scientific">Marinifilum breve</name>
    <dbReference type="NCBI Taxonomy" id="2184082"/>
    <lineage>
        <taxon>Bacteria</taxon>
        <taxon>Pseudomonadati</taxon>
        <taxon>Bacteroidota</taxon>
        <taxon>Bacteroidia</taxon>
        <taxon>Marinilabiliales</taxon>
        <taxon>Marinifilaceae</taxon>
    </lineage>
</organism>
<feature type="active site" description="Proton donor" evidence="12">
    <location>
        <position position="13"/>
    </location>
</feature>
<gene>
    <name evidence="12" type="primary">hisB</name>
    <name evidence="13" type="ORF">DF185_02365</name>
</gene>
<name>A0A2V4A2D4_9BACT</name>
<keyword evidence="10 12" id="KW-0511">Multifunctional enzyme</keyword>
<comment type="subcellular location">
    <subcellularLocation>
        <location evidence="12">Cytoplasm</location>
    </subcellularLocation>
</comment>
<dbReference type="InterPro" id="IPR005954">
    <property type="entry name" value="HisB_N"/>
</dbReference>
<dbReference type="FunFam" id="3.30.230.40:FF:000001">
    <property type="entry name" value="Imidazoleglycerol-phosphate dehydratase HisB"/>
    <property type="match status" value="1"/>
</dbReference>
<dbReference type="GO" id="GO:0004401">
    <property type="term" value="F:histidinol-phosphatase activity"/>
    <property type="evidence" value="ECO:0007669"/>
    <property type="project" value="UniProtKB-UniRule"/>
</dbReference>
<evidence type="ECO:0000256" key="11">
    <source>
        <dbReference type="ARBA" id="ARBA00049158"/>
    </source>
</evidence>
<dbReference type="HAMAP" id="MF_00076">
    <property type="entry name" value="HisB"/>
    <property type="match status" value="1"/>
</dbReference>
<dbReference type="Gene3D" id="3.30.230.40">
    <property type="entry name" value="Imidazole glycerol phosphate dehydratase, domain 1"/>
    <property type="match status" value="2"/>
</dbReference>
<keyword evidence="3 12" id="KW-0963">Cytoplasm</keyword>
<evidence type="ECO:0000256" key="1">
    <source>
        <dbReference type="ARBA" id="ARBA00001946"/>
    </source>
</evidence>
<comment type="catalytic activity">
    <reaction evidence="12">
        <text>D-erythro-1-(imidazol-4-yl)glycerol 3-phosphate = 3-(imidazol-4-yl)-2-oxopropyl phosphate + H2O</text>
        <dbReference type="Rhea" id="RHEA:11040"/>
        <dbReference type="ChEBI" id="CHEBI:15377"/>
        <dbReference type="ChEBI" id="CHEBI:57766"/>
        <dbReference type="ChEBI" id="CHEBI:58278"/>
        <dbReference type="EC" id="4.2.1.19"/>
    </reaction>
</comment>
<feature type="active site" description="Nucleophile" evidence="12">
    <location>
        <position position="11"/>
    </location>
</feature>
<comment type="pathway">
    <text evidence="2 12">Amino-acid biosynthesis; L-histidine biosynthesis; L-histidine from 5-phospho-alpha-D-ribose 1-diphosphate: step 6/9.</text>
</comment>
<comment type="caution">
    <text evidence="12">Lacks conserved residue(s) required for the propagation of feature annotation.</text>
</comment>
<dbReference type="NCBIfam" id="TIGR01662">
    <property type="entry name" value="HAD-SF-IIIA"/>
    <property type="match status" value="1"/>
</dbReference>
<dbReference type="NCBIfam" id="NF003937">
    <property type="entry name" value="PRK05446.1"/>
    <property type="match status" value="1"/>
</dbReference>
<feature type="binding site" evidence="12">
    <location>
        <position position="11"/>
    </location>
    <ligand>
        <name>Mg(2+)</name>
        <dbReference type="ChEBI" id="CHEBI:18420"/>
    </ligand>
</feature>
<keyword evidence="9 12" id="KW-0456">Lyase</keyword>
<protein>
    <recommendedName>
        <fullName evidence="12">Histidine biosynthesis bifunctional protein HisB</fullName>
    </recommendedName>
    <domain>
        <recommendedName>
            <fullName evidence="12">Histidinol-phosphatase</fullName>
            <ecNumber evidence="12">3.1.3.15</ecNumber>
        </recommendedName>
    </domain>
    <domain>
        <recommendedName>
            <fullName evidence="12">Imidazoleglycerol-phosphate dehydratase</fullName>
            <shortName evidence="12">IGPD</shortName>
            <ecNumber evidence="12">4.2.1.19</ecNumber>
        </recommendedName>
    </domain>
</protein>
<dbReference type="GO" id="GO:0005737">
    <property type="term" value="C:cytoplasm"/>
    <property type="evidence" value="ECO:0007669"/>
    <property type="project" value="UniProtKB-SubCell"/>
</dbReference>
<dbReference type="CDD" id="cd07914">
    <property type="entry name" value="IGPD"/>
    <property type="match status" value="1"/>
</dbReference>
<comment type="cofactor">
    <cofactor evidence="1 12">
        <name>Mg(2+)</name>
        <dbReference type="ChEBI" id="CHEBI:18420"/>
    </cofactor>
</comment>
<dbReference type="EC" id="3.1.3.15" evidence="12"/>
<evidence type="ECO:0000256" key="3">
    <source>
        <dbReference type="ARBA" id="ARBA00022490"/>
    </source>
</evidence>
<dbReference type="AlphaFoldDB" id="A0A2V4A2D4"/>
<dbReference type="NCBIfam" id="NF002111">
    <property type="entry name" value="PRK00951.2-1"/>
    <property type="match status" value="1"/>
</dbReference>
<dbReference type="InterPro" id="IPR020568">
    <property type="entry name" value="Ribosomal_Su5_D2-typ_SF"/>
</dbReference>
<dbReference type="InterPro" id="IPR000807">
    <property type="entry name" value="ImidazoleglycerolP_deHydtase"/>
</dbReference>
<dbReference type="NCBIfam" id="TIGR01656">
    <property type="entry name" value="Histidinol-ppas"/>
    <property type="match status" value="1"/>
</dbReference>
<proteinExistence type="inferred from homology"/>
<evidence type="ECO:0000256" key="10">
    <source>
        <dbReference type="ARBA" id="ARBA00023268"/>
    </source>
</evidence>
<dbReference type="SUPFAM" id="SSF56784">
    <property type="entry name" value="HAD-like"/>
    <property type="match status" value="1"/>
</dbReference>
<dbReference type="Pfam" id="PF00475">
    <property type="entry name" value="IGPD"/>
    <property type="match status" value="1"/>
</dbReference>